<evidence type="ECO:0000259" key="1">
    <source>
        <dbReference type="PROSITE" id="PS50112"/>
    </source>
</evidence>
<organism evidence="2 3">
    <name type="scientific">Basidiobolus meristosporus CBS 931.73</name>
    <dbReference type="NCBI Taxonomy" id="1314790"/>
    <lineage>
        <taxon>Eukaryota</taxon>
        <taxon>Fungi</taxon>
        <taxon>Fungi incertae sedis</taxon>
        <taxon>Zoopagomycota</taxon>
        <taxon>Entomophthoromycotina</taxon>
        <taxon>Basidiobolomycetes</taxon>
        <taxon>Basidiobolales</taxon>
        <taxon>Basidiobolaceae</taxon>
        <taxon>Basidiobolus</taxon>
    </lineage>
</organism>
<name>A0A1Y1YV89_9FUNG</name>
<dbReference type="InterPro" id="IPR013655">
    <property type="entry name" value="PAS_fold_3"/>
</dbReference>
<dbReference type="PROSITE" id="PS50112">
    <property type="entry name" value="PAS"/>
    <property type="match status" value="2"/>
</dbReference>
<dbReference type="SUPFAM" id="SSF55785">
    <property type="entry name" value="PYP-like sensor domain (PAS domain)"/>
    <property type="match status" value="2"/>
</dbReference>
<dbReference type="NCBIfam" id="TIGR00229">
    <property type="entry name" value="sensory_box"/>
    <property type="match status" value="1"/>
</dbReference>
<dbReference type="CDD" id="cd00130">
    <property type="entry name" value="PAS"/>
    <property type="match status" value="2"/>
</dbReference>
<dbReference type="PANTHER" id="PTHR23042">
    <property type="entry name" value="CIRCADIAN PROTEIN CLOCK/ARNT/BMAL/PAS"/>
    <property type="match status" value="1"/>
</dbReference>
<dbReference type="Gene3D" id="3.30.450.20">
    <property type="entry name" value="PAS domain"/>
    <property type="match status" value="2"/>
</dbReference>
<dbReference type="AlphaFoldDB" id="A0A1Y1YV89"/>
<dbReference type="EMBL" id="MCFE01000063">
    <property type="protein sequence ID" value="ORY01921.1"/>
    <property type="molecule type" value="Genomic_DNA"/>
</dbReference>
<gene>
    <name evidence="2" type="ORF">K493DRAFT_88585</name>
</gene>
<reference evidence="2 3" key="1">
    <citation type="submission" date="2016-07" db="EMBL/GenBank/DDBJ databases">
        <title>Pervasive Adenine N6-methylation of Active Genes in Fungi.</title>
        <authorList>
            <consortium name="DOE Joint Genome Institute"/>
            <person name="Mondo S.J."/>
            <person name="Dannebaum R.O."/>
            <person name="Kuo R.C."/>
            <person name="Labutti K."/>
            <person name="Haridas S."/>
            <person name="Kuo A."/>
            <person name="Salamov A."/>
            <person name="Ahrendt S.R."/>
            <person name="Lipzen A."/>
            <person name="Sullivan W."/>
            <person name="Andreopoulos W.B."/>
            <person name="Clum A."/>
            <person name="Lindquist E."/>
            <person name="Daum C."/>
            <person name="Ramamoorthy G.K."/>
            <person name="Gryganskyi A."/>
            <person name="Culley D."/>
            <person name="Magnuson J.K."/>
            <person name="James T.Y."/>
            <person name="O'Malley M.A."/>
            <person name="Stajich J.E."/>
            <person name="Spatafora J.W."/>
            <person name="Visel A."/>
            <person name="Grigoriev I.V."/>
        </authorList>
    </citation>
    <scope>NUCLEOTIDE SEQUENCE [LARGE SCALE GENOMIC DNA]</scope>
    <source>
        <strain evidence="2 3">CBS 931.73</strain>
    </source>
</reference>
<keyword evidence="3" id="KW-1185">Reference proteome</keyword>
<protein>
    <recommendedName>
        <fullName evidence="1">PAS domain-containing protein</fullName>
    </recommendedName>
</protein>
<sequence length="289" mass="33179">MISPKVLDFFAFVEGSVEARFLYISNGVTELLGYRPDELIGQKMVDYCHPDQTSSIDLFAAFTMVRDIFLSGSTFHIKHKNGTWVHVEVMSSCCYTKRVLRFAPVDQCKPHRKVDEWFEFSLRGDVSVKNWKQSHENLLNELHQRLVRSQDIPINSEPRVCFVLERGKDHPAIIYSSPSAEFLLGIPSAELTGSQLVTFLHPEEIPVIIDRMKQVQEDSSVSTVVLHFFSPTFTWVKLDGVFWATQDSLILVVRSYKPKMHQRPWRFLLDSGTDTTSEAELMEFAAETE</sequence>
<dbReference type="Pfam" id="PF13426">
    <property type="entry name" value="PAS_9"/>
    <property type="match status" value="1"/>
</dbReference>
<dbReference type="InterPro" id="IPR050933">
    <property type="entry name" value="Circadian_TF"/>
</dbReference>
<dbReference type="InParanoid" id="A0A1Y1YV89"/>
<dbReference type="Proteomes" id="UP000193498">
    <property type="component" value="Unassembled WGS sequence"/>
</dbReference>
<evidence type="ECO:0000313" key="3">
    <source>
        <dbReference type="Proteomes" id="UP000193498"/>
    </source>
</evidence>
<accession>A0A1Y1YV89</accession>
<feature type="domain" description="PAS" evidence="1">
    <location>
        <begin position="16"/>
        <end position="56"/>
    </location>
</feature>
<dbReference type="Pfam" id="PF08447">
    <property type="entry name" value="PAS_3"/>
    <property type="match status" value="1"/>
</dbReference>
<proteinExistence type="predicted"/>
<dbReference type="InterPro" id="IPR035965">
    <property type="entry name" value="PAS-like_dom_sf"/>
</dbReference>
<dbReference type="InterPro" id="IPR000014">
    <property type="entry name" value="PAS"/>
</dbReference>
<evidence type="ECO:0000313" key="2">
    <source>
        <dbReference type="EMBL" id="ORY01921.1"/>
    </source>
</evidence>
<feature type="domain" description="PAS" evidence="1">
    <location>
        <begin position="173"/>
        <end position="219"/>
    </location>
</feature>
<dbReference type="OrthoDB" id="411251at2759"/>
<comment type="caution">
    <text evidence="2">The sequence shown here is derived from an EMBL/GenBank/DDBJ whole genome shotgun (WGS) entry which is preliminary data.</text>
</comment>